<gene>
    <name evidence="1" type="ORF">V1517DRAFT_322425</name>
</gene>
<evidence type="ECO:0000313" key="2">
    <source>
        <dbReference type="Proteomes" id="UP001489719"/>
    </source>
</evidence>
<proteinExistence type="predicted"/>
<reference evidence="2" key="1">
    <citation type="journal article" date="2024" name="Front. Bioeng. Biotechnol.">
        <title>Genome-scale model development and genomic sequencing of the oleaginous clade Lipomyces.</title>
        <authorList>
            <person name="Czajka J.J."/>
            <person name="Han Y."/>
            <person name="Kim J."/>
            <person name="Mondo S.J."/>
            <person name="Hofstad B.A."/>
            <person name="Robles A."/>
            <person name="Haridas S."/>
            <person name="Riley R."/>
            <person name="LaButti K."/>
            <person name="Pangilinan J."/>
            <person name="Andreopoulos W."/>
            <person name="Lipzen A."/>
            <person name="Yan J."/>
            <person name="Wang M."/>
            <person name="Ng V."/>
            <person name="Grigoriev I.V."/>
            <person name="Spatafora J.W."/>
            <person name="Magnuson J.K."/>
            <person name="Baker S.E."/>
            <person name="Pomraning K.R."/>
        </authorList>
    </citation>
    <scope>NUCLEOTIDE SEQUENCE [LARGE SCALE GENOMIC DNA]</scope>
    <source>
        <strain evidence="2">CBS 10300</strain>
    </source>
</reference>
<sequence>MSSWVRGLFGTGTTSNNNTSPPPATAPQPDPQPFASTQPHPHELQQNESQETAGPTQFDIAVRDILSPSGQSLALPSTVGPIPVVGEDKPKDFNQLVEEAKAYTMSHPIIIGAGLAAAAFAARVGIRAVQRYRNLPVGGIGPGGKKFYKGGFDPKMNAKEALLILGLTETSLSRSKLKEAHRRIMLLNHPDRGGSPYVATKINEAKDFLEKRGRLRP</sequence>
<keyword evidence="2" id="KW-1185">Reference proteome</keyword>
<dbReference type="EMBL" id="MU970071">
    <property type="protein sequence ID" value="KAK9322779.1"/>
    <property type="molecule type" value="Genomic_DNA"/>
</dbReference>
<organism evidence="1 2">
    <name type="scientific">Lipomyces orientalis</name>
    <dbReference type="NCBI Taxonomy" id="1233043"/>
    <lineage>
        <taxon>Eukaryota</taxon>
        <taxon>Fungi</taxon>
        <taxon>Dikarya</taxon>
        <taxon>Ascomycota</taxon>
        <taxon>Saccharomycotina</taxon>
        <taxon>Lipomycetes</taxon>
        <taxon>Lipomycetales</taxon>
        <taxon>Lipomycetaceae</taxon>
        <taxon>Lipomyces</taxon>
    </lineage>
</organism>
<dbReference type="Proteomes" id="UP001489719">
    <property type="component" value="Unassembled WGS sequence"/>
</dbReference>
<evidence type="ECO:0000313" key="1">
    <source>
        <dbReference type="EMBL" id="KAK9322779.1"/>
    </source>
</evidence>
<comment type="caution">
    <text evidence="1">The sequence shown here is derived from an EMBL/GenBank/DDBJ whole genome shotgun (WGS) entry which is preliminary data.</text>
</comment>
<accession>A0ACC3TNR0</accession>
<name>A0ACC3TNR0_9ASCO</name>
<protein>
    <submittedName>
        <fullName evidence="1">Uncharacterized protein</fullName>
    </submittedName>
</protein>